<dbReference type="Proteomes" id="UP000068447">
    <property type="component" value="Chromosome"/>
</dbReference>
<protein>
    <recommendedName>
        <fullName evidence="4">SnoaL-like domain-containing protein</fullName>
    </recommendedName>
</protein>
<dbReference type="EMBL" id="CP013650">
    <property type="protein sequence ID" value="ALS98386.1"/>
    <property type="molecule type" value="Genomic_DNA"/>
</dbReference>
<name>A0A0U3AK85_9ALTE</name>
<reference evidence="2 3" key="1">
    <citation type="submission" date="2015-12" db="EMBL/GenBank/DDBJ databases">
        <title>Complete genome of Lacimicrobium alkaliphilum KCTC 32984.</title>
        <authorList>
            <person name="Kim S.-G."/>
            <person name="Lee Y.-J."/>
        </authorList>
    </citation>
    <scope>NUCLEOTIDE SEQUENCE [LARGE SCALE GENOMIC DNA]</scope>
    <source>
        <strain evidence="2 3">YelD216</strain>
    </source>
</reference>
<dbReference type="SUPFAM" id="SSF54427">
    <property type="entry name" value="NTF2-like"/>
    <property type="match status" value="1"/>
</dbReference>
<dbReference type="AlphaFoldDB" id="A0A0U3AK85"/>
<keyword evidence="1" id="KW-0732">Signal</keyword>
<sequence>MKKISYLAAALCCLSAAVLADTAAEVQMTIEKNNAYTKANMQSPADPTSAKGSMEFWSSGGLMQSVPASSPVQKFERFGLTPKHIHVITLEEGKSAVAMYYSEGAYQPEGMALTSNYLTRVTEVYVKESGKWKVRVAHFSPVSGGEGTKQTSLD</sequence>
<feature type="chain" id="PRO_5006835983" description="SnoaL-like domain-containing protein" evidence="1">
    <location>
        <begin position="21"/>
        <end position="154"/>
    </location>
</feature>
<proteinExistence type="predicted"/>
<organism evidence="2 3">
    <name type="scientific">Lacimicrobium alkaliphilum</name>
    <dbReference type="NCBI Taxonomy" id="1526571"/>
    <lineage>
        <taxon>Bacteria</taxon>
        <taxon>Pseudomonadati</taxon>
        <taxon>Pseudomonadota</taxon>
        <taxon>Gammaproteobacteria</taxon>
        <taxon>Alteromonadales</taxon>
        <taxon>Alteromonadaceae</taxon>
        <taxon>Lacimicrobium</taxon>
    </lineage>
</organism>
<accession>A0A0U3AK85</accession>
<evidence type="ECO:0008006" key="4">
    <source>
        <dbReference type="Google" id="ProtNLM"/>
    </source>
</evidence>
<gene>
    <name evidence="2" type="ORF">AT746_09035</name>
</gene>
<feature type="signal peptide" evidence="1">
    <location>
        <begin position="1"/>
        <end position="20"/>
    </location>
</feature>
<dbReference type="InterPro" id="IPR032710">
    <property type="entry name" value="NTF2-like_dom_sf"/>
</dbReference>
<evidence type="ECO:0000313" key="3">
    <source>
        <dbReference type="Proteomes" id="UP000068447"/>
    </source>
</evidence>
<dbReference type="Gene3D" id="3.10.450.50">
    <property type="match status" value="1"/>
</dbReference>
<keyword evidence="3" id="KW-1185">Reference proteome</keyword>
<evidence type="ECO:0000256" key="1">
    <source>
        <dbReference type="SAM" id="SignalP"/>
    </source>
</evidence>
<dbReference type="RefSeq" id="WP_062479450.1">
    <property type="nucleotide sequence ID" value="NZ_CP013650.1"/>
</dbReference>
<evidence type="ECO:0000313" key="2">
    <source>
        <dbReference type="EMBL" id="ALS98386.1"/>
    </source>
</evidence>
<dbReference type="KEGG" id="lal:AT746_09035"/>
<dbReference type="OrthoDB" id="5734694at2"/>